<dbReference type="GO" id="GO:0004725">
    <property type="term" value="F:protein tyrosine phosphatase activity"/>
    <property type="evidence" value="ECO:0007669"/>
    <property type="project" value="UniProtKB-UniRule"/>
</dbReference>
<proteinExistence type="inferred from homology"/>
<protein>
    <recommendedName>
        <fullName evidence="5">Tyrosine-protein phosphatase</fullName>
        <ecNumber evidence="5">3.1.3.48</ecNumber>
    </recommendedName>
</protein>
<dbReference type="InterPro" id="IPR016195">
    <property type="entry name" value="Pol/histidinol_Pase-like"/>
</dbReference>
<evidence type="ECO:0000256" key="1">
    <source>
        <dbReference type="ARBA" id="ARBA00005750"/>
    </source>
</evidence>
<dbReference type="Proteomes" id="UP000051131">
    <property type="component" value="Unassembled WGS sequence"/>
</dbReference>
<dbReference type="EMBL" id="AYZE01000014">
    <property type="protein sequence ID" value="KRM91121.1"/>
    <property type="molecule type" value="Genomic_DNA"/>
</dbReference>
<dbReference type="Gene3D" id="3.20.20.140">
    <property type="entry name" value="Metal-dependent hydrolases"/>
    <property type="match status" value="1"/>
</dbReference>
<keyword evidence="3 5" id="KW-0904">Protein phosphatase</keyword>
<dbReference type="PATRIC" id="fig|1423729.3.peg.1133"/>
<comment type="similarity">
    <text evidence="1 5">Belongs to the metallo-dependent hydrolases superfamily. CpsB/CapC family.</text>
</comment>
<reference evidence="6 7" key="1">
    <citation type="journal article" date="2015" name="Genome Announc.">
        <title>Expanding the biotechnology potential of lactobacilli through comparative genomics of 213 strains and associated genera.</title>
        <authorList>
            <person name="Sun Z."/>
            <person name="Harris H.M."/>
            <person name="McCann A."/>
            <person name="Guo C."/>
            <person name="Argimon S."/>
            <person name="Zhang W."/>
            <person name="Yang X."/>
            <person name="Jeffery I.B."/>
            <person name="Cooney J.C."/>
            <person name="Kagawa T.F."/>
            <person name="Liu W."/>
            <person name="Song Y."/>
            <person name="Salvetti E."/>
            <person name="Wrobel A."/>
            <person name="Rasinkangas P."/>
            <person name="Parkhill J."/>
            <person name="Rea M.C."/>
            <person name="O'Sullivan O."/>
            <person name="Ritari J."/>
            <person name="Douillard F.P."/>
            <person name="Paul Ross R."/>
            <person name="Yang R."/>
            <person name="Briner A.E."/>
            <person name="Felis G.E."/>
            <person name="de Vos W.M."/>
            <person name="Barrangou R."/>
            <person name="Klaenhammer T.R."/>
            <person name="Caufield P.W."/>
            <person name="Cui Y."/>
            <person name="Zhang H."/>
            <person name="O'Toole P.W."/>
        </authorList>
    </citation>
    <scope>NUCLEOTIDE SEQUENCE [LARGE SCALE GENOMIC DNA]</scope>
    <source>
        <strain evidence="6 7">DSM 21116</strain>
    </source>
</reference>
<dbReference type="PIRSF" id="PIRSF016557">
    <property type="entry name" value="Caps_synth_CpsB"/>
    <property type="match status" value="1"/>
</dbReference>
<dbReference type="EC" id="3.1.3.48" evidence="5"/>
<evidence type="ECO:0000256" key="3">
    <source>
        <dbReference type="ARBA" id="ARBA00022912"/>
    </source>
</evidence>
<sequence length="245" mass="27380">MPGIDDGSPDLEHSLSLARAAVDEGITHILATPHHLDGVFVNHADDVVKATAAFQKQLKKNNLPLQVFPGQEIHLSGELPELYADLLGTDERKGFLMIELPCDSVPMYTKRLFFELRKLGTTPVIVHPERNAAIQKEPNILYDFIANGFYAQLTASSLVGLFGEKIEKISRDFIEHGLVQIVASDAHDLEKRQFVLREALVLIRDSYGSAALERFEQSAENLLNGTGPLLSEISEIRPKKRFFFF</sequence>
<evidence type="ECO:0000256" key="4">
    <source>
        <dbReference type="ARBA" id="ARBA00051722"/>
    </source>
</evidence>
<dbReference type="PANTHER" id="PTHR39181:SF1">
    <property type="entry name" value="TYROSINE-PROTEIN PHOSPHATASE YWQE"/>
    <property type="match status" value="1"/>
</dbReference>
<evidence type="ECO:0000313" key="7">
    <source>
        <dbReference type="Proteomes" id="UP000051131"/>
    </source>
</evidence>
<dbReference type="InterPro" id="IPR016667">
    <property type="entry name" value="Caps_polysacc_synth_CpsB/CapC"/>
</dbReference>
<dbReference type="GO" id="GO:0030145">
    <property type="term" value="F:manganese ion binding"/>
    <property type="evidence" value="ECO:0007669"/>
    <property type="project" value="UniProtKB-UniRule"/>
</dbReference>
<name>A0A0R2CHK4_9LACO</name>
<gene>
    <name evidence="6" type="ORF">FC80_GL001119</name>
</gene>
<comment type="caution">
    <text evidence="6">The sequence shown here is derived from an EMBL/GenBank/DDBJ whole genome shotgun (WGS) entry which is preliminary data.</text>
</comment>
<evidence type="ECO:0000313" key="6">
    <source>
        <dbReference type="EMBL" id="KRM91121.1"/>
    </source>
</evidence>
<comment type="catalytic activity">
    <reaction evidence="4 5">
        <text>O-phospho-L-tyrosyl-[protein] + H2O = L-tyrosyl-[protein] + phosphate</text>
        <dbReference type="Rhea" id="RHEA:10684"/>
        <dbReference type="Rhea" id="RHEA-COMP:10136"/>
        <dbReference type="Rhea" id="RHEA-COMP:20101"/>
        <dbReference type="ChEBI" id="CHEBI:15377"/>
        <dbReference type="ChEBI" id="CHEBI:43474"/>
        <dbReference type="ChEBI" id="CHEBI:46858"/>
        <dbReference type="ChEBI" id="CHEBI:61978"/>
        <dbReference type="EC" id="3.1.3.48"/>
    </reaction>
</comment>
<evidence type="ECO:0000256" key="2">
    <source>
        <dbReference type="ARBA" id="ARBA00022801"/>
    </source>
</evidence>
<keyword evidence="2 5" id="KW-0378">Hydrolase</keyword>
<organism evidence="6 7">
    <name type="scientific">Liquorilactobacillus cacaonum DSM 21116</name>
    <dbReference type="NCBI Taxonomy" id="1423729"/>
    <lineage>
        <taxon>Bacteria</taxon>
        <taxon>Bacillati</taxon>
        <taxon>Bacillota</taxon>
        <taxon>Bacilli</taxon>
        <taxon>Lactobacillales</taxon>
        <taxon>Lactobacillaceae</taxon>
        <taxon>Liquorilactobacillus</taxon>
    </lineage>
</organism>
<evidence type="ECO:0000256" key="5">
    <source>
        <dbReference type="PIRNR" id="PIRNR016557"/>
    </source>
</evidence>
<dbReference type="AlphaFoldDB" id="A0A0R2CHK4"/>
<keyword evidence="7" id="KW-1185">Reference proteome</keyword>
<dbReference type="STRING" id="1423729.FC80_GL001119"/>
<dbReference type="Pfam" id="PF19567">
    <property type="entry name" value="CpsB_CapC"/>
    <property type="match status" value="1"/>
</dbReference>
<dbReference type="SUPFAM" id="SSF89550">
    <property type="entry name" value="PHP domain-like"/>
    <property type="match status" value="1"/>
</dbReference>
<accession>A0A0R2CHK4</accession>
<dbReference type="PANTHER" id="PTHR39181">
    <property type="entry name" value="TYROSINE-PROTEIN PHOSPHATASE YWQE"/>
    <property type="match status" value="1"/>
</dbReference>